<gene>
    <name evidence="2" type="ORF">F8O01_11105</name>
</gene>
<organism evidence="2 3">
    <name type="scientific">Pseudoclavibacter chungangensis</name>
    <dbReference type="NCBI Taxonomy" id="587635"/>
    <lineage>
        <taxon>Bacteria</taxon>
        <taxon>Bacillati</taxon>
        <taxon>Actinomycetota</taxon>
        <taxon>Actinomycetes</taxon>
        <taxon>Micrococcales</taxon>
        <taxon>Microbacteriaceae</taxon>
        <taxon>Pseudoclavibacter</taxon>
    </lineage>
</organism>
<dbReference type="EMBL" id="WBJZ01000013">
    <property type="protein sequence ID" value="KAB1655985.1"/>
    <property type="molecule type" value="Genomic_DNA"/>
</dbReference>
<reference evidence="2 3" key="1">
    <citation type="submission" date="2019-09" db="EMBL/GenBank/DDBJ databases">
        <title>Phylogeny of genus Pseudoclavibacter and closely related genus.</title>
        <authorList>
            <person name="Li Y."/>
        </authorList>
    </citation>
    <scope>NUCLEOTIDE SEQUENCE [LARGE SCALE GENOMIC DNA]</scope>
    <source>
        <strain evidence="2 3">DSM 23821</strain>
    </source>
</reference>
<dbReference type="OrthoDB" id="4424419at2"/>
<comment type="caution">
    <text evidence="2">The sequence shown here is derived from an EMBL/GenBank/DDBJ whole genome shotgun (WGS) entry which is preliminary data.</text>
</comment>
<keyword evidence="3" id="KW-1185">Reference proteome</keyword>
<feature type="region of interest" description="Disordered" evidence="1">
    <location>
        <begin position="30"/>
        <end position="90"/>
    </location>
</feature>
<accession>A0A7J5BSF7</accession>
<name>A0A7J5BSF7_9MICO</name>
<evidence type="ECO:0000313" key="3">
    <source>
        <dbReference type="Proteomes" id="UP000467240"/>
    </source>
</evidence>
<evidence type="ECO:0000256" key="1">
    <source>
        <dbReference type="SAM" id="MobiDB-lite"/>
    </source>
</evidence>
<dbReference type="AlphaFoldDB" id="A0A7J5BSF7"/>
<evidence type="ECO:0000313" key="2">
    <source>
        <dbReference type="EMBL" id="KAB1655985.1"/>
    </source>
</evidence>
<sequence length="146" mass="15368">MGFLDRLTNALNDATGAGAQQREWAAHLEAQRAAGNTDPGLPLPHAGTSDDTASLPRFDDAQAAARLQGSAPRGQATILKRTDDPAPRPGCPTHVLVLEVRLPDRGPYRVRVGALFDRSGPGPYTAGSTWPVLVDPAEQGRVVLAS</sequence>
<protein>
    <submittedName>
        <fullName evidence="2">Uncharacterized protein</fullName>
    </submittedName>
</protein>
<dbReference type="RefSeq" id="WP_158040933.1">
    <property type="nucleotide sequence ID" value="NZ_JACCFV010000001.1"/>
</dbReference>
<dbReference type="Proteomes" id="UP000467240">
    <property type="component" value="Unassembled WGS sequence"/>
</dbReference>
<proteinExistence type="predicted"/>